<proteinExistence type="predicted"/>
<dbReference type="EMBL" id="CP019697">
    <property type="protein sequence ID" value="AQS51793.1"/>
    <property type="molecule type" value="Genomic_DNA"/>
</dbReference>
<dbReference type="Proteomes" id="UP000189369">
    <property type="component" value="Chromosome"/>
</dbReference>
<reference evidence="1 2" key="1">
    <citation type="submission" date="2017-01" db="EMBL/GenBank/DDBJ databases">
        <title>Complete Genome Sequence of Paenalcaligenes hominis, Isolated from a paraplegic Patient with neurogenic bladder.</title>
        <authorList>
            <person name="Mukhopadhyay R."/>
            <person name="Joaquin J."/>
            <person name="Hogue R."/>
            <person name="Kilaru A."/>
            <person name="Jospin G."/>
            <person name="Mars K."/>
            <person name="Eisen J.A."/>
            <person name="Chaturvedi V."/>
        </authorList>
    </citation>
    <scope>NUCLEOTIDE SEQUENCE [LARGE SCALE GENOMIC DNA]</scope>
    <source>
        <strain evidence="1 2">15S00501</strain>
    </source>
</reference>
<name>A0A1U9K158_9BURK</name>
<dbReference type="Gene3D" id="2.60.120.380">
    <property type="match status" value="2"/>
</dbReference>
<dbReference type="AlphaFoldDB" id="A0A1U9K158"/>
<evidence type="ECO:0000313" key="1">
    <source>
        <dbReference type="EMBL" id="AQS51793.1"/>
    </source>
</evidence>
<dbReference type="OrthoDB" id="8893233at2"/>
<dbReference type="STRING" id="643674.PAEH1_09905"/>
<accession>A0A1U9K158</accession>
<protein>
    <recommendedName>
        <fullName evidence="3">Peptidase C-terminal archaeal/bacterial domain-containing protein</fullName>
    </recommendedName>
</protein>
<evidence type="ECO:0000313" key="2">
    <source>
        <dbReference type="Proteomes" id="UP000189369"/>
    </source>
</evidence>
<sequence length="470" mass="50968">MTIKTLSAAIGGALLAGAGVYGYLHYADTPSTSTTTHYPALQLNQKQAGEITSQSLLNLSNGVRSAVYDIQLEANQLVKVEVKGPLRAQISVLHQDQLVERVSADEACLACSTDQATTALLFKAPSAGTYHIAVSGQDTASFGPFSLRVSELQQFAGDTLTAESDLYDWAQGAPVAYPLHIATDGLYVMDLKAMAPNLDPLLILKASDGTEIAQDDDGGEQLNARLSRYLTRGDYQLLATSATGDNQFAGGFALRIQQQELNPELIQLNRDGGELPVDGQRRSGLYSNQPIPFSLHLNAPQIVTVQLHSSAFIGRLQLGPYRSRSTQNTTQQIRAYLPAGTHTLELDGDNQSGLYELSASGETVSQVLPHKTLRPNQTTTHRLSANLDADLFTLVIAEAGQYVIEMDAERFDTYLQLLQNNQLIAEDDDSGGDLNAALAIWLEPGEYQLLATSFDSQSQAQSYQIRIYED</sequence>
<dbReference type="KEGG" id="phn:PAEH1_09905"/>
<evidence type="ECO:0008006" key="3">
    <source>
        <dbReference type="Google" id="ProtNLM"/>
    </source>
</evidence>
<gene>
    <name evidence="1" type="ORF">PAEH1_09905</name>
</gene>
<organism evidence="1 2">
    <name type="scientific">Paenalcaligenes hominis</name>
    <dbReference type="NCBI Taxonomy" id="643674"/>
    <lineage>
        <taxon>Bacteria</taxon>
        <taxon>Pseudomonadati</taxon>
        <taxon>Pseudomonadota</taxon>
        <taxon>Betaproteobacteria</taxon>
        <taxon>Burkholderiales</taxon>
        <taxon>Alcaligenaceae</taxon>
        <taxon>Paenalcaligenes</taxon>
    </lineage>
</organism>